<name>A0A4Y7LDW0_PAPSO</name>
<gene>
    <name evidence="4" type="ORF">C5167_046199</name>
</gene>
<organism evidence="4 5">
    <name type="scientific">Papaver somniferum</name>
    <name type="common">Opium poppy</name>
    <dbReference type="NCBI Taxonomy" id="3469"/>
    <lineage>
        <taxon>Eukaryota</taxon>
        <taxon>Viridiplantae</taxon>
        <taxon>Streptophyta</taxon>
        <taxon>Embryophyta</taxon>
        <taxon>Tracheophyta</taxon>
        <taxon>Spermatophyta</taxon>
        <taxon>Magnoliopsida</taxon>
        <taxon>Ranunculales</taxon>
        <taxon>Papaveraceae</taxon>
        <taxon>Papaveroideae</taxon>
        <taxon>Papaver</taxon>
    </lineage>
</organism>
<evidence type="ECO:0000313" key="4">
    <source>
        <dbReference type="EMBL" id="RZC83416.1"/>
    </source>
</evidence>
<feature type="compositionally biased region" description="Polar residues" evidence="2">
    <location>
        <begin position="85"/>
        <end position="97"/>
    </location>
</feature>
<keyword evidence="1" id="KW-0804">Transcription</keyword>
<dbReference type="EMBL" id="CM010725">
    <property type="protein sequence ID" value="RZC83416.1"/>
    <property type="molecule type" value="Genomic_DNA"/>
</dbReference>
<dbReference type="OrthoDB" id="1911285at2759"/>
<dbReference type="InterPro" id="IPR005175">
    <property type="entry name" value="PPC_dom"/>
</dbReference>
<evidence type="ECO:0000256" key="1">
    <source>
        <dbReference type="PIRNR" id="PIRNR016021"/>
    </source>
</evidence>
<dbReference type="PANTHER" id="PTHR31100:SF63">
    <property type="entry name" value="AT-HOOK MOTIF NUCLEAR-LOCALIZED PROTEIN"/>
    <property type="match status" value="1"/>
</dbReference>
<keyword evidence="1" id="KW-0805">Transcription regulation</keyword>
<feature type="compositionally biased region" description="Basic and acidic residues" evidence="2">
    <location>
        <begin position="17"/>
        <end position="32"/>
    </location>
</feature>
<evidence type="ECO:0000256" key="2">
    <source>
        <dbReference type="SAM" id="MobiDB-lite"/>
    </source>
</evidence>
<reference evidence="4 5" key="1">
    <citation type="journal article" date="2018" name="Science">
        <title>The opium poppy genome and morphinan production.</title>
        <authorList>
            <person name="Guo L."/>
            <person name="Winzer T."/>
            <person name="Yang X."/>
            <person name="Li Y."/>
            <person name="Ning Z."/>
            <person name="He Z."/>
            <person name="Teodor R."/>
            <person name="Lu Y."/>
            <person name="Bowser T.A."/>
            <person name="Graham I.A."/>
            <person name="Ye K."/>
        </authorList>
    </citation>
    <scope>NUCLEOTIDE SEQUENCE [LARGE SCALE GENOMIC DNA]</scope>
    <source>
        <strain evidence="5">cv. HN1</strain>
        <tissue evidence="4">Leaves</tissue>
    </source>
</reference>
<dbReference type="Proteomes" id="UP000316621">
    <property type="component" value="Chromosome 11"/>
</dbReference>
<feature type="domain" description="PPC" evidence="3">
    <location>
        <begin position="128"/>
        <end position="274"/>
    </location>
</feature>
<dbReference type="PROSITE" id="PS51742">
    <property type="entry name" value="PPC"/>
    <property type="match status" value="1"/>
</dbReference>
<evidence type="ECO:0000259" key="3">
    <source>
        <dbReference type="PROSITE" id="PS51742"/>
    </source>
</evidence>
<keyword evidence="5" id="KW-1185">Reference proteome</keyword>
<sequence>MAEYGSGGISMSLNHQARECHSSEEDQNQDHQSHHHHSPRNSRALVLAPCSGGVGSNTGVTKSICMSRNRDGSGGDDGDMRMMQMITSPESNDSPQMLSRKPRGRPPGSKNKPKPPIIITREVSRDDSKAMHPIILEISAGSDIIETVSKFSVKHHVCLSILSGSGSVANVILRHSTSTHHNATVSIPGCFEILSLSGSFIYPPASTKPSSSPPFSISLAGGQGQVIGGTIAGPLIAASSVFLMAASFVNPAFFRLPSCQNNEDHDHQDEEEINVKPKIDPNTGAVLSGNGGDETIYSGSTTHHLPSMSQLLNSQIPSDVLPPWAPPSSRPC</sequence>
<proteinExistence type="predicted"/>
<dbReference type="GO" id="GO:0005634">
    <property type="term" value="C:nucleus"/>
    <property type="evidence" value="ECO:0007669"/>
    <property type="project" value="UniProtKB-SubCell"/>
</dbReference>
<dbReference type="InterPro" id="IPR014476">
    <property type="entry name" value="AHL15-29"/>
</dbReference>
<dbReference type="Pfam" id="PF03479">
    <property type="entry name" value="PCC"/>
    <property type="match status" value="1"/>
</dbReference>
<feature type="region of interest" description="Disordered" evidence="2">
    <location>
        <begin position="57"/>
        <end position="118"/>
    </location>
</feature>
<comment type="function">
    <text evidence="1">Transcription factor that specifically binds AT-rich DNA sequences related to the nuclear matrix attachment regions (MARs).</text>
</comment>
<dbReference type="AlphaFoldDB" id="A0A4Y7LDW0"/>
<dbReference type="SUPFAM" id="SSF117856">
    <property type="entry name" value="AF0104/ALDC/Ptd012-like"/>
    <property type="match status" value="1"/>
</dbReference>
<comment type="subcellular location">
    <subcellularLocation>
        <location evidence="1">Nucleus</location>
    </subcellularLocation>
</comment>
<feature type="region of interest" description="Disordered" evidence="2">
    <location>
        <begin position="17"/>
        <end position="42"/>
    </location>
</feature>
<keyword evidence="1" id="KW-0539">Nucleus</keyword>
<evidence type="ECO:0000313" key="5">
    <source>
        <dbReference type="Proteomes" id="UP000316621"/>
    </source>
</evidence>
<dbReference type="Gramene" id="RZC83416">
    <property type="protein sequence ID" value="RZC83416"/>
    <property type="gene ID" value="C5167_046199"/>
</dbReference>
<accession>A0A4Y7LDW0</accession>
<keyword evidence="1" id="KW-0238">DNA-binding</keyword>
<dbReference type="PANTHER" id="PTHR31100">
    <property type="entry name" value="AT-HOOK MOTIF NUCLEAR-LOCALIZED PROTEIN 15"/>
    <property type="match status" value="1"/>
</dbReference>
<dbReference type="Gene3D" id="3.30.1330.80">
    <property type="entry name" value="Hypothetical protein, similar to alpha- acetolactate decarboxylase, domain 2"/>
    <property type="match status" value="1"/>
</dbReference>
<dbReference type="GO" id="GO:0003700">
    <property type="term" value="F:DNA-binding transcription factor activity"/>
    <property type="evidence" value="ECO:0007669"/>
    <property type="project" value="TreeGrafter"/>
</dbReference>
<dbReference type="PIRSF" id="PIRSF016021">
    <property type="entry name" value="ESCAROLA"/>
    <property type="match status" value="1"/>
</dbReference>
<protein>
    <recommendedName>
        <fullName evidence="1">AT-hook motif nuclear-localized protein</fullName>
    </recommendedName>
</protein>
<dbReference type="OMA" id="ECHSSEE"/>
<dbReference type="GO" id="GO:0003680">
    <property type="term" value="F:minor groove of adenine-thymine-rich DNA binding"/>
    <property type="evidence" value="ECO:0007669"/>
    <property type="project" value="UniProtKB-UniRule"/>
</dbReference>
<dbReference type="CDD" id="cd11378">
    <property type="entry name" value="DUF296"/>
    <property type="match status" value="1"/>
</dbReference>